<evidence type="ECO:0000256" key="5">
    <source>
        <dbReference type="ARBA" id="ARBA00023163"/>
    </source>
</evidence>
<evidence type="ECO:0000259" key="7">
    <source>
        <dbReference type="Pfam" id="PF20719"/>
    </source>
</evidence>
<dbReference type="GeneTree" id="ENSGT00390000003821"/>
<dbReference type="PANTHER" id="PTHR13224">
    <property type="entry name" value="THYROID HORMONE RECEPTOR-ASSOCIATED PROTEIN-RELATED"/>
    <property type="match status" value="1"/>
</dbReference>
<evidence type="ECO:0000256" key="3">
    <source>
        <dbReference type="ARBA" id="ARBA00023015"/>
    </source>
</evidence>
<dbReference type="Proteomes" id="UP000007875">
    <property type="component" value="Unassembled WGS sequence"/>
</dbReference>
<dbReference type="InterPro" id="IPR048338">
    <property type="entry name" value="Mediator_Med16"/>
</dbReference>
<name>H2YR59_CIOSA</name>
<evidence type="ECO:0000256" key="1">
    <source>
        <dbReference type="ARBA" id="ARBA00004123"/>
    </source>
</evidence>
<reference evidence="8" key="2">
    <citation type="submission" date="2025-08" db="UniProtKB">
        <authorList>
            <consortium name="Ensembl"/>
        </authorList>
    </citation>
    <scope>IDENTIFICATION</scope>
</reference>
<evidence type="ECO:0000313" key="9">
    <source>
        <dbReference type="Proteomes" id="UP000007875"/>
    </source>
</evidence>
<evidence type="ECO:0000256" key="4">
    <source>
        <dbReference type="ARBA" id="ARBA00023159"/>
    </source>
</evidence>
<dbReference type="GO" id="GO:0045893">
    <property type="term" value="P:positive regulation of DNA-templated transcription"/>
    <property type="evidence" value="ECO:0007669"/>
    <property type="project" value="TreeGrafter"/>
</dbReference>
<protein>
    <recommendedName>
        <fullName evidence="7">Mediator complex subunit 16 C-terminal domain-containing protein</fullName>
    </recommendedName>
</protein>
<evidence type="ECO:0000256" key="2">
    <source>
        <dbReference type="ARBA" id="ARBA00006543"/>
    </source>
</evidence>
<proteinExistence type="inferred from homology"/>
<reference evidence="8" key="3">
    <citation type="submission" date="2025-09" db="UniProtKB">
        <authorList>
            <consortium name="Ensembl"/>
        </authorList>
    </citation>
    <scope>IDENTIFICATION</scope>
</reference>
<dbReference type="PANTHER" id="PTHR13224:SF6">
    <property type="entry name" value="MEDIATOR OF RNA POLYMERASE II TRANSCRIPTION SUBUNIT 16"/>
    <property type="match status" value="1"/>
</dbReference>
<keyword evidence="5" id="KW-0804">Transcription</keyword>
<dbReference type="Pfam" id="PF20719">
    <property type="entry name" value="Med16_C"/>
    <property type="match status" value="1"/>
</dbReference>
<accession>H2YR59</accession>
<keyword evidence="4" id="KW-0010">Activator</keyword>
<dbReference type="AlphaFoldDB" id="H2YR59"/>
<evidence type="ECO:0000256" key="6">
    <source>
        <dbReference type="ARBA" id="ARBA00023242"/>
    </source>
</evidence>
<feature type="domain" description="Mediator complex subunit 16 C-terminal" evidence="7">
    <location>
        <begin position="96"/>
        <end position="150"/>
    </location>
</feature>
<sequence>MDVLSHMFKLISQLWMANSDEHRMNDLPMSLKSECSMLPFHVVIPPLEPIPPPNSAISQLMNSNAPCSFTFGEAPQDNYVISARQQSMMHVAIPGSSGKIDSLRRTFLGKVPNQDLKECIRCGITTTCNNLLRTTLKVWDQRFVRSCVCG</sequence>
<dbReference type="InterPro" id="IPR048339">
    <property type="entry name" value="Mediator_Med16_C"/>
</dbReference>
<evidence type="ECO:0000313" key="8">
    <source>
        <dbReference type="Ensembl" id="ENSCSAVP00000007819.1"/>
    </source>
</evidence>
<organism evidence="8 9">
    <name type="scientific">Ciona savignyi</name>
    <name type="common">Pacific transparent sea squirt</name>
    <dbReference type="NCBI Taxonomy" id="51511"/>
    <lineage>
        <taxon>Eukaryota</taxon>
        <taxon>Metazoa</taxon>
        <taxon>Chordata</taxon>
        <taxon>Tunicata</taxon>
        <taxon>Ascidiacea</taxon>
        <taxon>Phlebobranchia</taxon>
        <taxon>Cionidae</taxon>
        <taxon>Ciona</taxon>
    </lineage>
</organism>
<reference evidence="9" key="1">
    <citation type="submission" date="2003-08" db="EMBL/GenBank/DDBJ databases">
        <authorList>
            <person name="Birren B."/>
            <person name="Nusbaum C."/>
            <person name="Abebe A."/>
            <person name="Abouelleil A."/>
            <person name="Adekoya E."/>
            <person name="Ait-zahra M."/>
            <person name="Allen N."/>
            <person name="Allen T."/>
            <person name="An P."/>
            <person name="Anderson M."/>
            <person name="Anderson S."/>
            <person name="Arachchi H."/>
            <person name="Armbruster J."/>
            <person name="Bachantsang P."/>
            <person name="Baldwin J."/>
            <person name="Barry A."/>
            <person name="Bayul T."/>
            <person name="Blitshsteyn B."/>
            <person name="Bloom T."/>
            <person name="Blye J."/>
            <person name="Boguslavskiy L."/>
            <person name="Borowsky M."/>
            <person name="Boukhgalter B."/>
            <person name="Brunache A."/>
            <person name="Butler J."/>
            <person name="Calixte N."/>
            <person name="Calvo S."/>
            <person name="Camarata J."/>
            <person name="Campo K."/>
            <person name="Chang J."/>
            <person name="Cheshatsang Y."/>
            <person name="Citroen M."/>
            <person name="Collymore A."/>
            <person name="Considine T."/>
            <person name="Cook A."/>
            <person name="Cooke P."/>
            <person name="Corum B."/>
            <person name="Cuomo C."/>
            <person name="David R."/>
            <person name="Dawoe T."/>
            <person name="Degray S."/>
            <person name="Dodge S."/>
            <person name="Dooley K."/>
            <person name="Dorje P."/>
            <person name="Dorjee K."/>
            <person name="Dorris L."/>
            <person name="Duffey N."/>
            <person name="Dupes A."/>
            <person name="Elkins T."/>
            <person name="Engels R."/>
            <person name="Erickson J."/>
            <person name="Farina A."/>
            <person name="Faro S."/>
            <person name="Ferreira P."/>
            <person name="Fischer H."/>
            <person name="Fitzgerald M."/>
            <person name="Foley K."/>
            <person name="Gage D."/>
            <person name="Galagan J."/>
            <person name="Gearin G."/>
            <person name="Gnerre S."/>
            <person name="Gnirke A."/>
            <person name="Goyette A."/>
            <person name="Graham J."/>
            <person name="Grandbois E."/>
            <person name="Gyaltsen K."/>
            <person name="Hafez N."/>
            <person name="Hagopian D."/>
            <person name="Hagos B."/>
            <person name="Hall J."/>
            <person name="Hatcher B."/>
            <person name="Heller A."/>
            <person name="Higgins H."/>
            <person name="Honan T."/>
            <person name="Horn A."/>
            <person name="Houde N."/>
            <person name="Hughes L."/>
            <person name="Hulme W."/>
            <person name="Husby E."/>
            <person name="Iliev I."/>
            <person name="Jaffe D."/>
            <person name="Jones C."/>
            <person name="Kamal M."/>
            <person name="Kamat A."/>
            <person name="Kamvysselis M."/>
            <person name="Karlsson E."/>
            <person name="Kells C."/>
            <person name="Kieu A."/>
            <person name="Kisner P."/>
            <person name="Kodira C."/>
            <person name="Kulbokas E."/>
            <person name="Labutti K."/>
            <person name="Lama D."/>
            <person name="Landers T."/>
            <person name="Leger J."/>
            <person name="Levine S."/>
            <person name="Lewis D."/>
            <person name="Lewis T."/>
            <person name="Lindblad-toh K."/>
            <person name="Liu X."/>
            <person name="Lokyitsang T."/>
            <person name="Lokyitsang Y."/>
            <person name="Lucien O."/>
            <person name="Lui A."/>
            <person name="Ma L.J."/>
            <person name="Mabbitt R."/>
            <person name="Macdonald J."/>
            <person name="Maclean C."/>
            <person name="Major J."/>
            <person name="Manning J."/>
            <person name="Marabella R."/>
            <person name="Maru K."/>
            <person name="Matthews C."/>
            <person name="Mauceli E."/>
            <person name="Mccarthy M."/>
            <person name="Mcdonough S."/>
            <person name="Mcghee T."/>
            <person name="Meldrim J."/>
            <person name="Meneus L."/>
            <person name="Mesirov J."/>
            <person name="Mihalev A."/>
            <person name="Mihova T."/>
            <person name="Mikkelsen T."/>
            <person name="Mlenga V."/>
            <person name="Moru K."/>
            <person name="Mozes J."/>
            <person name="Mulrain L."/>
            <person name="Munson G."/>
            <person name="Naylor J."/>
            <person name="Newes C."/>
            <person name="Nguyen C."/>
            <person name="Nguyen N."/>
            <person name="Nguyen T."/>
            <person name="Nicol R."/>
            <person name="Nielsen C."/>
            <person name="Nizzari M."/>
            <person name="Norbu C."/>
            <person name="Norbu N."/>
            <person name="O'donnell P."/>
            <person name="Okoawo O."/>
            <person name="O'leary S."/>
            <person name="Omotosho B."/>
            <person name="O'neill K."/>
            <person name="Osman S."/>
            <person name="Parker S."/>
            <person name="Perrin D."/>
            <person name="Phunkhang P."/>
            <person name="Piqani B."/>
            <person name="Purcell S."/>
            <person name="Rachupka T."/>
            <person name="Ramasamy U."/>
            <person name="Rameau R."/>
            <person name="Ray V."/>
            <person name="Raymond C."/>
            <person name="Retta R."/>
            <person name="Richardson S."/>
            <person name="Rise C."/>
            <person name="Rodriguez J."/>
            <person name="Rogers J."/>
            <person name="Rogov P."/>
            <person name="Rutman M."/>
            <person name="Schupbach R."/>
            <person name="Seaman C."/>
            <person name="Settipalli S."/>
            <person name="Sharpe T."/>
            <person name="Sheridan J."/>
            <person name="Sherpa N."/>
            <person name="Shi J."/>
            <person name="Smirnov S."/>
            <person name="Smith C."/>
            <person name="Sougnez C."/>
            <person name="Spencer B."/>
            <person name="Stalker J."/>
            <person name="Stange-thomann N."/>
            <person name="Stavropoulos S."/>
            <person name="Stetson K."/>
            <person name="Stone C."/>
            <person name="Stone S."/>
            <person name="Stubbs M."/>
            <person name="Talamas J."/>
            <person name="Tchuinga P."/>
            <person name="Tenzing P."/>
            <person name="Tesfaye S."/>
            <person name="Theodore J."/>
            <person name="Thoulutsang Y."/>
            <person name="Topham K."/>
            <person name="Towey S."/>
            <person name="Tsamla T."/>
            <person name="Tsomo N."/>
            <person name="Vallee D."/>
            <person name="Vassiliev H."/>
            <person name="Venkataraman V."/>
            <person name="Vinson J."/>
            <person name="Vo A."/>
            <person name="Wade C."/>
            <person name="Wang S."/>
            <person name="Wangchuk T."/>
            <person name="Wangdi T."/>
            <person name="Whittaker C."/>
            <person name="Wilkinson J."/>
            <person name="Wu Y."/>
            <person name="Wyman D."/>
            <person name="Yadav S."/>
            <person name="Yang S."/>
            <person name="Yang X."/>
            <person name="Yeager S."/>
            <person name="Yee E."/>
            <person name="Young G."/>
            <person name="Zainoun J."/>
            <person name="Zembeck L."/>
            <person name="Zimmer A."/>
            <person name="Zody M."/>
            <person name="Lander E."/>
        </authorList>
    </citation>
    <scope>NUCLEOTIDE SEQUENCE [LARGE SCALE GENOMIC DNA]</scope>
</reference>
<dbReference type="HOGENOM" id="CLU_1744585_0_0_1"/>
<keyword evidence="3" id="KW-0805">Transcription regulation</keyword>
<comment type="similarity">
    <text evidence="2">Belongs to the Mediator complex subunit 16 family.</text>
</comment>
<keyword evidence="9" id="KW-1185">Reference proteome</keyword>
<comment type="subcellular location">
    <subcellularLocation>
        <location evidence="1">Nucleus</location>
    </subcellularLocation>
</comment>
<dbReference type="GO" id="GO:0016592">
    <property type="term" value="C:mediator complex"/>
    <property type="evidence" value="ECO:0007669"/>
    <property type="project" value="TreeGrafter"/>
</dbReference>
<keyword evidence="6" id="KW-0539">Nucleus</keyword>
<dbReference type="Ensembl" id="ENSCSAVT00000007924.1">
    <property type="protein sequence ID" value="ENSCSAVP00000007819.1"/>
    <property type="gene ID" value="ENSCSAVG00000004676.1"/>
</dbReference>